<proteinExistence type="predicted"/>
<name>A0A2U2DFJ8_9HYPH</name>
<protein>
    <submittedName>
        <fullName evidence="1">Uncharacterized protein</fullName>
    </submittedName>
</protein>
<organism evidence="1 2">
    <name type="scientific">Metarhizobium album</name>
    <dbReference type="NCBI Taxonomy" id="2182425"/>
    <lineage>
        <taxon>Bacteria</taxon>
        <taxon>Pseudomonadati</taxon>
        <taxon>Pseudomonadota</taxon>
        <taxon>Alphaproteobacteria</taxon>
        <taxon>Hyphomicrobiales</taxon>
        <taxon>Rhizobiaceae</taxon>
        <taxon>Metarhizobium</taxon>
    </lineage>
</organism>
<gene>
    <name evidence="1" type="ORF">DEM27_33015</name>
</gene>
<dbReference type="AlphaFoldDB" id="A0A2U2DFJ8"/>
<evidence type="ECO:0000313" key="2">
    <source>
        <dbReference type="Proteomes" id="UP000245252"/>
    </source>
</evidence>
<dbReference type="OrthoDB" id="8410668at2"/>
<reference evidence="1 2" key="1">
    <citation type="submission" date="2018-05" db="EMBL/GenBank/DDBJ databases">
        <title>The draft genome of strain NS-104.</title>
        <authorList>
            <person name="Hang P."/>
            <person name="Jiang J."/>
        </authorList>
    </citation>
    <scope>NUCLEOTIDE SEQUENCE [LARGE SCALE GENOMIC DNA]</scope>
    <source>
        <strain evidence="1 2">NS-104</strain>
    </source>
</reference>
<dbReference type="Proteomes" id="UP000245252">
    <property type="component" value="Unassembled WGS sequence"/>
</dbReference>
<keyword evidence="2" id="KW-1185">Reference proteome</keyword>
<dbReference type="EMBL" id="QFBC01000040">
    <property type="protein sequence ID" value="PWE52069.1"/>
    <property type="molecule type" value="Genomic_DNA"/>
</dbReference>
<comment type="caution">
    <text evidence="1">The sequence shown here is derived from an EMBL/GenBank/DDBJ whole genome shotgun (WGS) entry which is preliminary data.</text>
</comment>
<sequence length="90" mass="9905">MGLFLSGEFRTGALPALPVFIFSRRHLPDRRAAGLTQLRPSIPAAKDKRGLQPCEGRVAGMSQVAVERQRRQEDRSATGSSLLLLFRSLS</sequence>
<evidence type="ECO:0000313" key="1">
    <source>
        <dbReference type="EMBL" id="PWE52069.1"/>
    </source>
</evidence>
<accession>A0A2U2DFJ8</accession>